<evidence type="ECO:0000256" key="2">
    <source>
        <dbReference type="ARBA" id="ARBA00022723"/>
    </source>
</evidence>
<dbReference type="GO" id="GO:0016020">
    <property type="term" value="C:membrane"/>
    <property type="evidence" value="ECO:0007669"/>
    <property type="project" value="InterPro"/>
</dbReference>
<sequence length="86" mass="9110">MKPSDLKPGEGGVIKVGNDELAVYNDDNGQVKAASAVCTHLGCAVEWNAGEKTFDCPCHGSRFGADFSVKQGPAKRPLEPRDLPNP</sequence>
<dbReference type="Proteomes" id="UP000176303">
    <property type="component" value="Unassembled WGS sequence"/>
</dbReference>
<proteinExistence type="predicted"/>
<protein>
    <recommendedName>
        <fullName evidence="7">Rieske domain-containing protein</fullName>
    </recommendedName>
</protein>
<dbReference type="GO" id="GO:0051537">
    <property type="term" value="F:2 iron, 2 sulfur cluster binding"/>
    <property type="evidence" value="ECO:0007669"/>
    <property type="project" value="UniProtKB-KW"/>
</dbReference>
<feature type="domain" description="Rieske" evidence="7">
    <location>
        <begin position="1"/>
        <end position="86"/>
    </location>
</feature>
<keyword evidence="4" id="KW-0411">Iron-sulfur</keyword>
<evidence type="ECO:0000256" key="5">
    <source>
        <dbReference type="ARBA" id="ARBA00023157"/>
    </source>
</evidence>
<keyword evidence="2" id="KW-0479">Metal-binding</keyword>
<gene>
    <name evidence="8" type="ORF">A3D72_03075</name>
</gene>
<name>A0A1F7U662_9BACT</name>
<evidence type="ECO:0000259" key="7">
    <source>
        <dbReference type="PROSITE" id="PS51296"/>
    </source>
</evidence>
<organism evidence="8 9">
    <name type="scientific">Candidatus Uhrbacteria bacterium RIFCSPHIGHO2_02_FULL_57_19</name>
    <dbReference type="NCBI Taxonomy" id="1802391"/>
    <lineage>
        <taxon>Bacteria</taxon>
        <taxon>Candidatus Uhriibacteriota</taxon>
    </lineage>
</organism>
<dbReference type="GO" id="GO:0046872">
    <property type="term" value="F:metal ion binding"/>
    <property type="evidence" value="ECO:0007669"/>
    <property type="project" value="UniProtKB-KW"/>
</dbReference>
<keyword evidence="5" id="KW-1015">Disulfide bond</keyword>
<evidence type="ECO:0000256" key="3">
    <source>
        <dbReference type="ARBA" id="ARBA00023004"/>
    </source>
</evidence>
<evidence type="ECO:0000313" key="8">
    <source>
        <dbReference type="EMBL" id="OGL73721.1"/>
    </source>
</evidence>
<dbReference type="Gene3D" id="2.102.10.10">
    <property type="entry name" value="Rieske [2Fe-2S] iron-sulphur domain"/>
    <property type="match status" value="1"/>
</dbReference>
<dbReference type="InterPro" id="IPR014349">
    <property type="entry name" value="Rieske_Fe-S_prot"/>
</dbReference>
<dbReference type="PROSITE" id="PS51296">
    <property type="entry name" value="RIESKE"/>
    <property type="match status" value="1"/>
</dbReference>
<evidence type="ECO:0000256" key="4">
    <source>
        <dbReference type="ARBA" id="ARBA00023014"/>
    </source>
</evidence>
<evidence type="ECO:0000313" key="9">
    <source>
        <dbReference type="Proteomes" id="UP000176303"/>
    </source>
</evidence>
<dbReference type="PRINTS" id="PR00162">
    <property type="entry name" value="RIESKE"/>
</dbReference>
<evidence type="ECO:0000256" key="1">
    <source>
        <dbReference type="ARBA" id="ARBA00022714"/>
    </source>
</evidence>
<dbReference type="InterPro" id="IPR036922">
    <property type="entry name" value="Rieske_2Fe-2S_sf"/>
</dbReference>
<dbReference type="SUPFAM" id="SSF50022">
    <property type="entry name" value="ISP domain"/>
    <property type="match status" value="1"/>
</dbReference>
<reference evidence="8 9" key="1">
    <citation type="journal article" date="2016" name="Nat. Commun.">
        <title>Thousands of microbial genomes shed light on interconnected biogeochemical processes in an aquifer system.</title>
        <authorList>
            <person name="Anantharaman K."/>
            <person name="Brown C.T."/>
            <person name="Hug L.A."/>
            <person name="Sharon I."/>
            <person name="Castelle C.J."/>
            <person name="Probst A.J."/>
            <person name="Thomas B.C."/>
            <person name="Singh A."/>
            <person name="Wilkins M.J."/>
            <person name="Karaoz U."/>
            <person name="Brodie E.L."/>
            <person name="Williams K.H."/>
            <person name="Hubbard S.S."/>
            <person name="Banfield J.F."/>
        </authorList>
    </citation>
    <scope>NUCLEOTIDE SEQUENCE [LARGE SCALE GENOMIC DNA]</scope>
</reference>
<keyword evidence="3" id="KW-0408">Iron</keyword>
<dbReference type="PANTHER" id="PTHR10134">
    <property type="entry name" value="CYTOCHROME B-C1 COMPLEX SUBUNIT RIESKE, MITOCHONDRIAL"/>
    <property type="match status" value="1"/>
</dbReference>
<dbReference type="STRING" id="1802391.A3D72_03075"/>
<evidence type="ECO:0000256" key="6">
    <source>
        <dbReference type="ARBA" id="ARBA00034078"/>
    </source>
</evidence>
<comment type="caution">
    <text evidence="8">The sequence shown here is derived from an EMBL/GenBank/DDBJ whole genome shotgun (WGS) entry which is preliminary data.</text>
</comment>
<comment type="cofactor">
    <cofactor evidence="6">
        <name>[2Fe-2S] cluster</name>
        <dbReference type="ChEBI" id="CHEBI:190135"/>
    </cofactor>
</comment>
<dbReference type="EMBL" id="MGDZ01000022">
    <property type="protein sequence ID" value="OGL73721.1"/>
    <property type="molecule type" value="Genomic_DNA"/>
</dbReference>
<dbReference type="AlphaFoldDB" id="A0A1F7U662"/>
<dbReference type="InterPro" id="IPR017941">
    <property type="entry name" value="Rieske_2Fe-2S"/>
</dbReference>
<dbReference type="Pfam" id="PF00355">
    <property type="entry name" value="Rieske"/>
    <property type="match status" value="1"/>
</dbReference>
<accession>A0A1F7U662</accession>
<keyword evidence="1" id="KW-0001">2Fe-2S</keyword>
<dbReference type="InterPro" id="IPR005805">
    <property type="entry name" value="Rieske_Fe-S_prot_C"/>
</dbReference>